<dbReference type="InterPro" id="IPR003795">
    <property type="entry name" value="DUF192"/>
</dbReference>
<gene>
    <name evidence="2" type="ORF">K7J14_03205</name>
</gene>
<dbReference type="RefSeq" id="WP_230753029.1">
    <property type="nucleotide sequence ID" value="NZ_JAINWA010000001.1"/>
</dbReference>
<keyword evidence="1" id="KW-0732">Signal</keyword>
<dbReference type="Gene3D" id="2.60.120.1140">
    <property type="entry name" value="Protein of unknown function DUF192"/>
    <property type="match status" value="1"/>
</dbReference>
<dbReference type="PANTHER" id="PTHR37953">
    <property type="entry name" value="UPF0127 PROTEIN MJ1496"/>
    <property type="match status" value="1"/>
</dbReference>
<organism evidence="2 3">
    <name type="scientific">Teretinema zuelzerae</name>
    <dbReference type="NCBI Taxonomy" id="156"/>
    <lineage>
        <taxon>Bacteria</taxon>
        <taxon>Pseudomonadati</taxon>
        <taxon>Spirochaetota</taxon>
        <taxon>Spirochaetia</taxon>
        <taxon>Spirochaetales</taxon>
        <taxon>Treponemataceae</taxon>
        <taxon>Teretinema</taxon>
    </lineage>
</organism>
<feature type="signal peptide" evidence="1">
    <location>
        <begin position="1"/>
        <end position="22"/>
    </location>
</feature>
<feature type="chain" id="PRO_5042117377" evidence="1">
    <location>
        <begin position="23"/>
        <end position="161"/>
    </location>
</feature>
<comment type="caution">
    <text evidence="2">The sequence shown here is derived from an EMBL/GenBank/DDBJ whole genome shotgun (WGS) entry which is preliminary data.</text>
</comment>
<accession>A0AAE3EF98</accession>
<dbReference type="EMBL" id="JAINWA010000001">
    <property type="protein sequence ID" value="MCD1653705.1"/>
    <property type="molecule type" value="Genomic_DNA"/>
</dbReference>
<dbReference type="Pfam" id="PF02643">
    <property type="entry name" value="DUF192"/>
    <property type="match status" value="1"/>
</dbReference>
<dbReference type="PANTHER" id="PTHR37953:SF1">
    <property type="entry name" value="UPF0127 PROTEIN MJ1496"/>
    <property type="match status" value="1"/>
</dbReference>
<proteinExistence type="predicted"/>
<evidence type="ECO:0000256" key="1">
    <source>
        <dbReference type="SAM" id="SignalP"/>
    </source>
</evidence>
<evidence type="ECO:0000313" key="2">
    <source>
        <dbReference type="EMBL" id="MCD1653705.1"/>
    </source>
</evidence>
<dbReference type="Proteomes" id="UP001198163">
    <property type="component" value="Unassembled WGS sequence"/>
</dbReference>
<name>A0AAE3EF98_9SPIR</name>
<keyword evidence="3" id="KW-1185">Reference proteome</keyword>
<dbReference type="AlphaFoldDB" id="A0AAE3EF98"/>
<reference evidence="2" key="1">
    <citation type="submission" date="2021-08" db="EMBL/GenBank/DDBJ databases">
        <title>Comparative analyses of Brucepasteria parasyntrophica and Teretinema zuelzerae.</title>
        <authorList>
            <person name="Song Y."/>
            <person name="Brune A."/>
        </authorList>
    </citation>
    <scope>NUCLEOTIDE SEQUENCE</scope>
    <source>
        <strain evidence="2">DSM 1903</strain>
    </source>
</reference>
<sequence>MSFKGKPLVAVFFLILCSFAHISCEQGSALVRMNLVVETASGGRVPLQAEIARTPAEQEKGYMNRERIPDGTGMLFVYTADRKMSFWMKNTPHPLSIAFIDSDGIIREIRDMAPFSRETITSTRSVRYALEVPAGWFVRAGISVGDRLAGAEPGTSLKALF</sequence>
<evidence type="ECO:0000313" key="3">
    <source>
        <dbReference type="Proteomes" id="UP001198163"/>
    </source>
</evidence>
<dbReference type="InterPro" id="IPR038695">
    <property type="entry name" value="Saro_0823-like_sf"/>
</dbReference>
<protein>
    <submittedName>
        <fullName evidence="2">DUF192 domain-containing protein</fullName>
    </submittedName>
</protein>